<keyword evidence="2" id="KW-1185">Reference proteome</keyword>
<evidence type="ECO:0000313" key="1">
    <source>
        <dbReference type="EMBL" id="NHZ89916.1"/>
    </source>
</evidence>
<evidence type="ECO:0000313" key="2">
    <source>
        <dbReference type="Proteomes" id="UP000609726"/>
    </source>
</evidence>
<reference evidence="1 2" key="1">
    <citation type="submission" date="2019-10" db="EMBL/GenBank/DDBJ databases">
        <title>Taxonomy of Antarctic Massilia spp.: description of Massilia rubra sp. nov., Massilia aquatica sp. nov., Massilia mucilaginosa sp. nov., Massilia frigida sp. nov. isolated from streams, lakes and regoliths.</title>
        <authorList>
            <person name="Holochova P."/>
            <person name="Sedlacek I."/>
            <person name="Kralova S."/>
            <person name="Maslanova I."/>
            <person name="Busse H.-J."/>
            <person name="Stankova E."/>
            <person name="Vrbovska V."/>
            <person name="Kovarovic V."/>
            <person name="Bartak M."/>
            <person name="Svec P."/>
            <person name="Pantucek R."/>
        </authorList>
    </citation>
    <scope>NUCLEOTIDE SEQUENCE [LARGE SCALE GENOMIC DNA]</scope>
    <source>
        <strain evidence="1 2">CCM 8733</strain>
    </source>
</reference>
<dbReference type="EMBL" id="WHJH01000012">
    <property type="protein sequence ID" value="NHZ89916.1"/>
    <property type="molecule type" value="Genomic_DNA"/>
</dbReference>
<protein>
    <submittedName>
        <fullName evidence="1">Uncharacterized protein</fullName>
    </submittedName>
</protein>
<gene>
    <name evidence="1" type="ORF">F2P45_12960</name>
</gene>
<accession>A0ABX0NSM9</accession>
<dbReference type="Proteomes" id="UP000609726">
    <property type="component" value="Unassembled WGS sequence"/>
</dbReference>
<dbReference type="RefSeq" id="WP_166875276.1">
    <property type="nucleotide sequence ID" value="NZ_WHJH01000012.1"/>
</dbReference>
<organism evidence="1 2">
    <name type="scientific">Massilia mucilaginosa</name>
    <dbReference type="NCBI Taxonomy" id="2609282"/>
    <lineage>
        <taxon>Bacteria</taxon>
        <taxon>Pseudomonadati</taxon>
        <taxon>Pseudomonadota</taxon>
        <taxon>Betaproteobacteria</taxon>
        <taxon>Burkholderiales</taxon>
        <taxon>Oxalobacteraceae</taxon>
        <taxon>Telluria group</taxon>
        <taxon>Massilia</taxon>
    </lineage>
</organism>
<comment type="caution">
    <text evidence="1">The sequence shown here is derived from an EMBL/GenBank/DDBJ whole genome shotgun (WGS) entry which is preliminary data.</text>
</comment>
<sequence length="87" mass="9748">MRLADNDEGMGAFVVSVEVDDEGTFEQVPQVGHAVEITINTITFHCPNQNIPVINNAPDNTIFRVEVHHPARPAPNSLYVEQYPYEQ</sequence>
<name>A0ABX0NSM9_9BURK</name>
<proteinExistence type="predicted"/>